<dbReference type="KEGG" id="abam:B1s21122_03745"/>
<protein>
    <submittedName>
        <fullName evidence="6">Bifunctional 1-(5-phosphoribosyl)-5-((5-phosphoribosylamino)methylideneamino)imidazole-4-carboxamide isomerase/phosphoribosylanthranilate isomerase PriA</fullName>
        <ecNumber evidence="6">5.3.1.16</ecNumber>
        <ecNumber evidence="6">5.3.1.24</ecNumber>
    </submittedName>
</protein>
<evidence type="ECO:0000256" key="3">
    <source>
        <dbReference type="ARBA" id="ARBA00023102"/>
    </source>
</evidence>
<dbReference type="PANTHER" id="PTHR43090">
    <property type="entry name" value="1-(5-PHOSPHORIBOSYL)-5-[(5-PHOSPHORIBOSYLAMINO)METHYLIDENEAMINO] IMIDAZOLE-4-CARBOXAMIDE ISOMERASE"/>
    <property type="match status" value="1"/>
</dbReference>
<dbReference type="Gene3D" id="3.20.20.70">
    <property type="entry name" value="Aldolase class I"/>
    <property type="match status" value="1"/>
</dbReference>
<keyword evidence="6" id="KW-0413">Isomerase</keyword>
<dbReference type="PANTHER" id="PTHR43090:SF2">
    <property type="entry name" value="1-(5-PHOSPHORIBOSYL)-5-[(5-PHOSPHORIBOSYLAMINO)METHYLIDENEAMINO] IMIDAZOLE-4-CARBOXAMIDE ISOMERASE"/>
    <property type="match status" value="1"/>
</dbReference>
<keyword evidence="3 5" id="KW-0368">Histidine biosynthesis</keyword>
<evidence type="ECO:0000256" key="4">
    <source>
        <dbReference type="ARBA" id="ARBA00029440"/>
    </source>
</evidence>
<dbReference type="EC" id="5.3.1.24" evidence="6"/>
<dbReference type="Proteomes" id="UP000217153">
    <property type="component" value="Chromosome"/>
</dbReference>
<gene>
    <name evidence="6" type="ORF">B1s21122_03745</name>
</gene>
<sequence length="236" mass="25343">MKQLQLLPAIDIASGQVIQSKNLSTSNISGTPQQVIDYFVSKGTKWIHLVDLDAAYSTGDNSDLIKNLTTANDVEIQLSGGIINQASLSNALETKAKWINLSTGALTDMDWVKETLNLYPDRVCVSLDVVDERLIARGSGIVVGDLWKHLEELNKSGCKRFVVTDNKTDGKMMGPNFDLLAKVSAQSGAAIIASGGVSDLSDLVKLRQMGLEGVIVGKALYEGGLDLTAALEICYQ</sequence>
<dbReference type="InterPro" id="IPR011060">
    <property type="entry name" value="RibuloseP-bd_barrel"/>
</dbReference>
<reference evidence="7" key="1">
    <citation type="submission" date="2016-10" db="EMBL/GenBank/DDBJ databases">
        <title>High microdiversification within the ubiquitous acI lineage of Actinobacteria.</title>
        <authorList>
            <person name="Neuenschwander S.M."/>
            <person name="Salcher M."/>
            <person name="Ghai R."/>
            <person name="Pernthaler J."/>
        </authorList>
    </citation>
    <scope>NUCLEOTIDE SEQUENCE [LARGE SCALE GENOMIC DNA]</scope>
</reference>
<keyword evidence="7" id="KW-1185">Reference proteome</keyword>
<dbReference type="GO" id="GO:0005737">
    <property type="term" value="C:cytoplasm"/>
    <property type="evidence" value="ECO:0007669"/>
    <property type="project" value="TreeGrafter"/>
</dbReference>
<dbReference type="GO" id="GO:0000105">
    <property type="term" value="P:L-histidine biosynthetic process"/>
    <property type="evidence" value="ECO:0007669"/>
    <property type="project" value="UniProtKB-KW"/>
</dbReference>
<dbReference type="Pfam" id="PF00977">
    <property type="entry name" value="His_biosynth"/>
    <property type="match status" value="1"/>
</dbReference>
<dbReference type="InterPro" id="IPR006062">
    <property type="entry name" value="His_biosynth"/>
</dbReference>
<organism evidence="6 7">
    <name type="scientific">Candidatus Nanopelagicus limnae</name>
    <dbReference type="NCBI Taxonomy" id="1884634"/>
    <lineage>
        <taxon>Bacteria</taxon>
        <taxon>Bacillati</taxon>
        <taxon>Actinomycetota</taxon>
        <taxon>Actinomycetes</taxon>
        <taxon>Candidatus Nanopelagicales</taxon>
        <taxon>Candidatus Nanopelagicaceae</taxon>
        <taxon>Candidatus Nanopelagicus</taxon>
    </lineage>
</organism>
<proteinExistence type="inferred from homology"/>
<evidence type="ECO:0000256" key="2">
    <source>
        <dbReference type="ARBA" id="ARBA00022605"/>
    </source>
</evidence>
<comment type="similarity">
    <text evidence="1 5">Belongs to the HisA/HisF family.</text>
</comment>
<dbReference type="EC" id="5.3.1.16" evidence="6"/>
<name>A0A249JY60_9ACTN</name>
<dbReference type="InterPro" id="IPR013785">
    <property type="entry name" value="Aldolase_TIM"/>
</dbReference>
<evidence type="ECO:0000256" key="5">
    <source>
        <dbReference type="RuleBase" id="RU003657"/>
    </source>
</evidence>
<dbReference type="RefSeq" id="WP_095680758.1">
    <property type="nucleotide sequence ID" value="NZ_CP016768.2"/>
</dbReference>
<keyword evidence="2 5" id="KW-0028">Amino-acid biosynthesis</keyword>
<comment type="pathway">
    <text evidence="4">Amino-acid biosynthesis.</text>
</comment>
<evidence type="ECO:0000313" key="6">
    <source>
        <dbReference type="EMBL" id="ASY09449.1"/>
    </source>
</evidence>
<accession>A0A249JY60</accession>
<evidence type="ECO:0000313" key="7">
    <source>
        <dbReference type="Proteomes" id="UP000217153"/>
    </source>
</evidence>
<dbReference type="AlphaFoldDB" id="A0A249JY60"/>
<dbReference type="GO" id="GO:0000162">
    <property type="term" value="P:L-tryptophan biosynthetic process"/>
    <property type="evidence" value="ECO:0007669"/>
    <property type="project" value="TreeGrafter"/>
</dbReference>
<dbReference type="OrthoDB" id="9807749at2"/>
<dbReference type="InterPro" id="IPR044524">
    <property type="entry name" value="Isoase_HisA-like"/>
</dbReference>
<dbReference type="GO" id="GO:0004640">
    <property type="term" value="F:phosphoribosylanthranilate isomerase activity"/>
    <property type="evidence" value="ECO:0007669"/>
    <property type="project" value="UniProtKB-EC"/>
</dbReference>
<evidence type="ECO:0000256" key="1">
    <source>
        <dbReference type="ARBA" id="ARBA00009667"/>
    </source>
</evidence>
<dbReference type="EMBL" id="CP016768">
    <property type="protein sequence ID" value="ASY09449.1"/>
    <property type="molecule type" value="Genomic_DNA"/>
</dbReference>
<dbReference type="GO" id="GO:0003949">
    <property type="term" value="F:1-(5-phosphoribosyl)-5-[(5-phosphoribosylamino)methylideneamino]imidazole-4-carboxamide isomerase activity"/>
    <property type="evidence" value="ECO:0007669"/>
    <property type="project" value="UniProtKB-EC"/>
</dbReference>
<dbReference type="SUPFAM" id="SSF51366">
    <property type="entry name" value="Ribulose-phoshate binding barrel"/>
    <property type="match status" value="1"/>
</dbReference>